<dbReference type="InterPro" id="IPR013693">
    <property type="entry name" value="SpoIID/LytB_N"/>
</dbReference>
<sequence>MAGTLLFAFGSSSYASSDESQVTVLDRAFQVVQQEIFEENANQWVEISNNWVSSQAALMDGFLVDPEHAKSNRGLFTIKHARITESKKVTPDVAKTVSNYDQYVADYGEAHVYYIGVDYKVRKESEFYINGVNYMLAVVVPENDEYKLIEMSVAPVDIFNLTNNGFGTVDEKNALKIRKELYKGKVVNRIGEVIKTNIATQEQLQKEKGFKSLNNLTAPEVTGDHVRPNSIPILLEYPPNRSNYGCTTAVCVRDIPFYDYVKDVLPNEWGPAWRMESLKAGAMGVKMFGWYRYYNKLLPQYGASLYDTQKSQAYVVNSSAQYTATTNAINAVGGIGMENASTHALFEAQYAAGISGSPGTQYSGVMTQYGTKYWADSGPYLFDWMLHYYYDYSPKTGATNKLGFFTY</sequence>
<evidence type="ECO:0000313" key="3">
    <source>
        <dbReference type="Proteomes" id="UP000195437"/>
    </source>
</evidence>
<accession>A0A1Y0IS05</accession>
<reference evidence="3" key="1">
    <citation type="submission" date="2017-05" db="EMBL/GenBank/DDBJ databases">
        <authorList>
            <person name="Sung H."/>
        </authorList>
    </citation>
    <scope>NUCLEOTIDE SEQUENCE [LARGE SCALE GENOMIC DNA]</scope>
    <source>
        <strain evidence="3">AR23208</strain>
    </source>
</reference>
<evidence type="ECO:0000313" key="2">
    <source>
        <dbReference type="EMBL" id="ARU63040.1"/>
    </source>
</evidence>
<dbReference type="Proteomes" id="UP000195437">
    <property type="component" value="Chromosome"/>
</dbReference>
<dbReference type="RefSeq" id="WP_087458386.1">
    <property type="nucleotide sequence ID" value="NZ_CP021434.1"/>
</dbReference>
<proteinExistence type="predicted"/>
<gene>
    <name evidence="2" type="ORF">CBW65_20225</name>
</gene>
<dbReference type="KEGG" id="tum:CBW65_20225"/>
<dbReference type="AlphaFoldDB" id="A0A1Y0IS05"/>
<dbReference type="OrthoDB" id="2677885at2"/>
<name>A0A1Y0IS05_9BACL</name>
<dbReference type="Pfam" id="PF08486">
    <property type="entry name" value="SpoIID"/>
    <property type="match status" value="1"/>
</dbReference>
<feature type="domain" description="Sporulation stage II protein D amidase enhancer LytB N-terminal" evidence="1">
    <location>
        <begin position="251"/>
        <end position="332"/>
    </location>
</feature>
<organism evidence="2 3">
    <name type="scientific">Tumebacillus avium</name>
    <dbReference type="NCBI Taxonomy" id="1903704"/>
    <lineage>
        <taxon>Bacteria</taxon>
        <taxon>Bacillati</taxon>
        <taxon>Bacillota</taxon>
        <taxon>Bacilli</taxon>
        <taxon>Bacillales</taxon>
        <taxon>Alicyclobacillaceae</taxon>
        <taxon>Tumebacillus</taxon>
    </lineage>
</organism>
<protein>
    <recommendedName>
        <fullName evidence="1">Sporulation stage II protein D amidase enhancer LytB N-terminal domain-containing protein</fullName>
    </recommendedName>
</protein>
<keyword evidence="3" id="KW-1185">Reference proteome</keyword>
<evidence type="ECO:0000259" key="1">
    <source>
        <dbReference type="Pfam" id="PF08486"/>
    </source>
</evidence>
<dbReference type="EMBL" id="CP021434">
    <property type="protein sequence ID" value="ARU63040.1"/>
    <property type="molecule type" value="Genomic_DNA"/>
</dbReference>